<organism evidence="6 7">
    <name type="scientific">Rosa chinensis</name>
    <name type="common">China rose</name>
    <dbReference type="NCBI Taxonomy" id="74649"/>
    <lineage>
        <taxon>Eukaryota</taxon>
        <taxon>Viridiplantae</taxon>
        <taxon>Streptophyta</taxon>
        <taxon>Embryophyta</taxon>
        <taxon>Tracheophyta</taxon>
        <taxon>Spermatophyta</taxon>
        <taxon>Magnoliopsida</taxon>
        <taxon>eudicotyledons</taxon>
        <taxon>Gunneridae</taxon>
        <taxon>Pentapetalae</taxon>
        <taxon>rosids</taxon>
        <taxon>fabids</taxon>
        <taxon>Rosales</taxon>
        <taxon>Rosaceae</taxon>
        <taxon>Rosoideae</taxon>
        <taxon>Rosoideae incertae sedis</taxon>
        <taxon>Rosa</taxon>
    </lineage>
</organism>
<dbReference type="GO" id="GO:0061809">
    <property type="term" value="F:NAD+ nucleosidase activity, cyclic ADP-ribose generating"/>
    <property type="evidence" value="ECO:0007669"/>
    <property type="project" value="UniProtKB-EC"/>
</dbReference>
<dbReference type="InterPro" id="IPR035897">
    <property type="entry name" value="Toll_tir_struct_dom_sf"/>
</dbReference>
<gene>
    <name evidence="6" type="ORF">RchiOBHm_Chr1g0323391</name>
</gene>
<dbReference type="EMBL" id="PDCK01000039">
    <property type="protein sequence ID" value="PRQ55330.1"/>
    <property type="molecule type" value="Genomic_DNA"/>
</dbReference>
<dbReference type="Proteomes" id="UP000238479">
    <property type="component" value="Chromosome 1"/>
</dbReference>
<proteinExistence type="predicted"/>
<comment type="catalytic activity">
    <reaction evidence="4">
        <text>NAD(+) + H2O = ADP-D-ribose + nicotinamide + H(+)</text>
        <dbReference type="Rhea" id="RHEA:16301"/>
        <dbReference type="ChEBI" id="CHEBI:15377"/>
        <dbReference type="ChEBI" id="CHEBI:15378"/>
        <dbReference type="ChEBI" id="CHEBI:17154"/>
        <dbReference type="ChEBI" id="CHEBI:57540"/>
        <dbReference type="ChEBI" id="CHEBI:57967"/>
        <dbReference type="EC" id="3.2.2.6"/>
    </reaction>
    <physiologicalReaction direction="left-to-right" evidence="4">
        <dbReference type="Rhea" id="RHEA:16302"/>
    </physiologicalReaction>
</comment>
<comment type="caution">
    <text evidence="6">The sequence shown here is derived from an EMBL/GenBank/DDBJ whole genome shotgun (WGS) entry which is preliminary data.</text>
</comment>
<keyword evidence="7" id="KW-1185">Reference proteome</keyword>
<dbReference type="GO" id="GO:0007165">
    <property type="term" value="P:signal transduction"/>
    <property type="evidence" value="ECO:0007669"/>
    <property type="project" value="InterPro"/>
</dbReference>
<dbReference type="Gramene" id="PRQ55330">
    <property type="protein sequence ID" value="PRQ55330"/>
    <property type="gene ID" value="RchiOBHm_Chr1g0323391"/>
</dbReference>
<dbReference type="PANTHER" id="PTHR32009">
    <property type="entry name" value="TMV RESISTANCE PROTEIN N-LIKE"/>
    <property type="match status" value="1"/>
</dbReference>
<dbReference type="AlphaFoldDB" id="A0A2P6S9F7"/>
<dbReference type="OMA" id="VEWMWEK"/>
<keyword evidence="2" id="KW-0378">Hydrolase</keyword>
<keyword evidence="3" id="KW-0520">NAD</keyword>
<dbReference type="SMART" id="SM00255">
    <property type="entry name" value="TIR"/>
    <property type="match status" value="1"/>
</dbReference>
<dbReference type="STRING" id="74649.A0A2P6S9F7"/>
<dbReference type="SUPFAM" id="SSF52200">
    <property type="entry name" value="Toll/Interleukin receptor TIR domain"/>
    <property type="match status" value="1"/>
</dbReference>
<dbReference type="PANTHER" id="PTHR32009:SF39">
    <property type="entry name" value="TIR DOMAIN-CONTAINING PROTEIN"/>
    <property type="match status" value="1"/>
</dbReference>
<evidence type="ECO:0000313" key="6">
    <source>
        <dbReference type="EMBL" id="PRQ55330.1"/>
    </source>
</evidence>
<evidence type="ECO:0000313" key="7">
    <source>
        <dbReference type="Proteomes" id="UP000238479"/>
    </source>
</evidence>
<evidence type="ECO:0000256" key="3">
    <source>
        <dbReference type="ARBA" id="ARBA00023027"/>
    </source>
</evidence>
<evidence type="ECO:0000259" key="5">
    <source>
        <dbReference type="PROSITE" id="PS50104"/>
    </source>
</evidence>
<dbReference type="InterPro" id="IPR000157">
    <property type="entry name" value="TIR_dom"/>
</dbReference>
<evidence type="ECO:0000256" key="2">
    <source>
        <dbReference type="ARBA" id="ARBA00022801"/>
    </source>
</evidence>
<dbReference type="Gene3D" id="3.40.50.10140">
    <property type="entry name" value="Toll/interleukin-1 receptor homology (TIR) domain"/>
    <property type="match status" value="1"/>
</dbReference>
<dbReference type="Pfam" id="PF01582">
    <property type="entry name" value="TIR"/>
    <property type="match status" value="1"/>
</dbReference>
<sequence length="190" mass="21807">MNVRPLLGGKWNQVRALTLIQFRLGDRWRQPLLVVNGNTMCFSNTMYSALNQKGILTFMDDPELEKGKSIRPELLAATEESRSAIVILSPTYADSSWCLDELVKIIQCMKDMGQQVLPVFYGVDPSDVRHQRGRFQLKRETQVDVEVREHEEVYGKNEDRLNAWRAALTEVANLSGWDSWNYSPESTLID</sequence>
<evidence type="ECO:0000256" key="1">
    <source>
        <dbReference type="ARBA" id="ARBA00011982"/>
    </source>
</evidence>
<accession>A0A2P6S9F7</accession>
<dbReference type="PROSITE" id="PS50104">
    <property type="entry name" value="TIR"/>
    <property type="match status" value="1"/>
</dbReference>
<feature type="domain" description="TIR" evidence="5">
    <location>
        <begin position="29"/>
        <end position="190"/>
    </location>
</feature>
<reference evidence="6 7" key="1">
    <citation type="journal article" date="2018" name="Nat. Genet.">
        <title>The Rosa genome provides new insights in the design of modern roses.</title>
        <authorList>
            <person name="Bendahmane M."/>
        </authorList>
    </citation>
    <scope>NUCLEOTIDE SEQUENCE [LARGE SCALE GENOMIC DNA]</scope>
    <source>
        <strain evidence="7">cv. Old Blush</strain>
    </source>
</reference>
<evidence type="ECO:0000256" key="4">
    <source>
        <dbReference type="ARBA" id="ARBA00047304"/>
    </source>
</evidence>
<name>A0A2P6S9F7_ROSCH</name>
<dbReference type="EC" id="3.2.2.6" evidence="1"/>
<protein>
    <recommendedName>
        <fullName evidence="1">ADP-ribosyl cyclase/cyclic ADP-ribose hydrolase</fullName>
        <ecNumber evidence="1">3.2.2.6</ecNumber>
    </recommendedName>
</protein>